<dbReference type="PANTHER" id="PTHR43409:SF4">
    <property type="entry name" value="RADICAL SAM SUPERFAMILY PROTEIN"/>
    <property type="match status" value="1"/>
</dbReference>
<dbReference type="InterPro" id="IPR051198">
    <property type="entry name" value="BchE-like"/>
</dbReference>
<dbReference type="InterPro" id="IPR006638">
    <property type="entry name" value="Elp3/MiaA/NifB-like_rSAM"/>
</dbReference>
<evidence type="ECO:0000313" key="7">
    <source>
        <dbReference type="EMBL" id="AMK15119.1"/>
    </source>
</evidence>
<dbReference type="PROSITE" id="PS51918">
    <property type="entry name" value="RADICAL_SAM"/>
    <property type="match status" value="1"/>
</dbReference>
<dbReference type="PATRIC" id="fig|294671.3.peg.583"/>
<evidence type="ECO:0000256" key="5">
    <source>
        <dbReference type="ARBA" id="ARBA00023014"/>
    </source>
</evidence>
<dbReference type="AlphaFoldDB" id="A0A126QZL2"/>
<evidence type="ECO:0000256" key="3">
    <source>
        <dbReference type="ARBA" id="ARBA00022723"/>
    </source>
</evidence>
<evidence type="ECO:0000256" key="1">
    <source>
        <dbReference type="ARBA" id="ARBA00001966"/>
    </source>
</evidence>
<dbReference type="Gene3D" id="3.80.30.20">
    <property type="entry name" value="tm_1862 like domain"/>
    <property type="match status" value="1"/>
</dbReference>
<dbReference type="EMBL" id="CP014265">
    <property type="protein sequence ID" value="AMK15119.1"/>
    <property type="molecule type" value="Genomic_DNA"/>
</dbReference>
<dbReference type="InterPro" id="IPR023404">
    <property type="entry name" value="rSAM_horseshoe"/>
</dbReference>
<dbReference type="SUPFAM" id="SSF102114">
    <property type="entry name" value="Radical SAM enzymes"/>
    <property type="match status" value="1"/>
</dbReference>
<protein>
    <submittedName>
        <fullName evidence="7">Radical SAM domain-containing protein</fullName>
    </submittedName>
</protein>
<keyword evidence="8" id="KW-1185">Reference proteome</keyword>
<keyword evidence="2" id="KW-0949">S-adenosyl-L-methionine</keyword>
<organism evidence="7 8">
    <name type="scientific">Methanobrevibacter olleyae</name>
    <dbReference type="NCBI Taxonomy" id="294671"/>
    <lineage>
        <taxon>Archaea</taxon>
        <taxon>Methanobacteriati</taxon>
        <taxon>Methanobacteriota</taxon>
        <taxon>Methanomada group</taxon>
        <taxon>Methanobacteria</taxon>
        <taxon>Methanobacteriales</taxon>
        <taxon>Methanobacteriaceae</taxon>
        <taxon>Methanobrevibacter</taxon>
    </lineage>
</organism>
<keyword evidence="3" id="KW-0479">Metal-binding</keyword>
<dbReference type="SMART" id="SM00729">
    <property type="entry name" value="Elp3"/>
    <property type="match status" value="1"/>
</dbReference>
<dbReference type="Pfam" id="PF04055">
    <property type="entry name" value="Radical_SAM"/>
    <property type="match status" value="1"/>
</dbReference>
<sequence>MHYTGPVYRPPPEAHTPLLEITYGCSWNKCSFCTMYHGQKFGSSPLEDIKEDLEELSKYFPLDLKRLFLVNGDAFTLSTNKLLEISKLIHDYLPKIECLSAYASIRNIKTKSIDDLEKLKEEGFNDLYIGLETAYDPALKLMKKGYDSKDEYNQLSKLKEIGMDYNALLMLGVAGSGNYKENVNATVDLLNTFKPKIVGPLTTSIAENSHLYKMKTNQEFVEATEREKLNEELLLLEKLEMDDDCYFFGSHPYNLIRFSDNFKNKEKMIKNLKENMDKIDEFKPGLLDSVLPRANL</sequence>
<dbReference type="InterPro" id="IPR058240">
    <property type="entry name" value="rSAM_sf"/>
</dbReference>
<dbReference type="GeneID" id="28488861"/>
<name>A0A126QZL2_METOL</name>
<comment type="cofactor">
    <cofactor evidence="1">
        <name>[4Fe-4S] cluster</name>
        <dbReference type="ChEBI" id="CHEBI:49883"/>
    </cofactor>
</comment>
<dbReference type="CDD" id="cd01335">
    <property type="entry name" value="Radical_SAM"/>
    <property type="match status" value="1"/>
</dbReference>
<accession>A0A126QZL2</accession>
<dbReference type="PANTHER" id="PTHR43409">
    <property type="entry name" value="ANAEROBIC MAGNESIUM-PROTOPORPHYRIN IX MONOMETHYL ESTER CYCLASE-RELATED"/>
    <property type="match status" value="1"/>
</dbReference>
<evidence type="ECO:0000256" key="2">
    <source>
        <dbReference type="ARBA" id="ARBA00022691"/>
    </source>
</evidence>
<dbReference type="KEGG" id="mol:YLM1_0562"/>
<reference evidence="8" key="2">
    <citation type="submission" date="2016-02" db="EMBL/GenBank/DDBJ databases">
        <title>The draft genome sequence of the rumen methanogen Methanobrevibacter olleyae YLM1.</title>
        <authorList>
            <consortium name="New Zealand Agricultural Greenhouse Gas Research Centre/Pastoral Greenhouse Gas Research Consortium"/>
            <person name="Kelly W.J."/>
            <person name="Li D."/>
            <person name="Lambie S.C."/>
            <person name="Attwood G.T."/>
            <person name="Altermann E."/>
            <person name="Leahy S.C."/>
        </authorList>
    </citation>
    <scope>NUCLEOTIDE SEQUENCE [LARGE SCALE GENOMIC DNA]</scope>
    <source>
        <strain evidence="8">YLM1</strain>
    </source>
</reference>
<evidence type="ECO:0000313" key="8">
    <source>
        <dbReference type="Proteomes" id="UP000066376"/>
    </source>
</evidence>
<feature type="domain" description="Radical SAM core" evidence="6">
    <location>
        <begin position="11"/>
        <end position="240"/>
    </location>
</feature>
<dbReference type="Proteomes" id="UP000066376">
    <property type="component" value="Chromosome"/>
</dbReference>
<dbReference type="GO" id="GO:0046872">
    <property type="term" value="F:metal ion binding"/>
    <property type="evidence" value="ECO:0007669"/>
    <property type="project" value="UniProtKB-KW"/>
</dbReference>
<gene>
    <name evidence="7" type="ORF">YLM1_0562</name>
</gene>
<keyword evidence="4" id="KW-0408">Iron</keyword>
<dbReference type="InterPro" id="IPR007197">
    <property type="entry name" value="rSAM"/>
</dbReference>
<dbReference type="SFLD" id="SFLDG01082">
    <property type="entry name" value="B12-binding_domain_containing"/>
    <property type="match status" value="1"/>
</dbReference>
<dbReference type="SFLD" id="SFLDS00029">
    <property type="entry name" value="Radical_SAM"/>
    <property type="match status" value="1"/>
</dbReference>
<evidence type="ECO:0000256" key="4">
    <source>
        <dbReference type="ARBA" id="ARBA00023004"/>
    </source>
</evidence>
<proteinExistence type="predicted"/>
<dbReference type="SFLD" id="SFLDG01095">
    <property type="entry name" value="Uncharacterised_Radical_SAM_Su"/>
    <property type="match status" value="1"/>
</dbReference>
<reference evidence="7 8" key="1">
    <citation type="journal article" date="2016" name="Genome Announc.">
        <title>Draft Genome Sequence of the Rumen Methanogen Methanobrevibacter olleyae YLM1.</title>
        <authorList>
            <person name="Kelly W.J."/>
            <person name="Li D."/>
            <person name="Lambie S.C."/>
            <person name="Cox F."/>
            <person name="Attwood G.T."/>
            <person name="Altermann E."/>
            <person name="Leahy S.C."/>
        </authorList>
    </citation>
    <scope>NUCLEOTIDE SEQUENCE [LARGE SCALE GENOMIC DNA]</scope>
    <source>
        <strain evidence="7 8">YLM1</strain>
    </source>
</reference>
<evidence type="ECO:0000259" key="6">
    <source>
        <dbReference type="PROSITE" id="PS51918"/>
    </source>
</evidence>
<dbReference type="GO" id="GO:0051536">
    <property type="term" value="F:iron-sulfur cluster binding"/>
    <property type="evidence" value="ECO:0007669"/>
    <property type="project" value="UniProtKB-KW"/>
</dbReference>
<dbReference type="RefSeq" id="WP_067146096.1">
    <property type="nucleotide sequence ID" value="NZ_CP014265.1"/>
</dbReference>
<dbReference type="STRING" id="294671.YLM1_0562"/>
<dbReference type="GO" id="GO:0003824">
    <property type="term" value="F:catalytic activity"/>
    <property type="evidence" value="ECO:0007669"/>
    <property type="project" value="InterPro"/>
</dbReference>
<keyword evidence="5" id="KW-0411">Iron-sulfur</keyword>